<dbReference type="EMBL" id="CAUOFW020003948">
    <property type="protein sequence ID" value="CAK9163048.1"/>
    <property type="molecule type" value="Genomic_DNA"/>
</dbReference>
<reference evidence="3 4" key="1">
    <citation type="submission" date="2024-02" db="EMBL/GenBank/DDBJ databases">
        <authorList>
            <person name="Vignale AGUSTIN F."/>
            <person name="Sosa J E."/>
            <person name="Modenutti C."/>
        </authorList>
    </citation>
    <scope>NUCLEOTIDE SEQUENCE [LARGE SCALE GENOMIC DNA]</scope>
</reference>
<feature type="region of interest" description="Disordered" evidence="1">
    <location>
        <begin position="152"/>
        <end position="180"/>
    </location>
</feature>
<feature type="region of interest" description="Disordered" evidence="1">
    <location>
        <begin position="246"/>
        <end position="266"/>
    </location>
</feature>
<feature type="domain" description="PB1-like" evidence="2">
    <location>
        <begin position="25"/>
        <end position="119"/>
    </location>
</feature>
<sequence length="302" mass="34813">MSWIVKEYNNNLCTGDTPDYGDDSRYFTIRMHHSGKFDGCGDKVYIGGRVNSIDMCHFDQISLIELDNMLKNIGVGYNQITIFYQRIGNGWRALENDQHAMDLIKWVDKVKVVDVYVEHIRQELFNHSQADSHCGPSEKRFGSQNIHVSEQGTNLWGPRVPTESYRSSESDASDSDSYSKGSDFEFEDLYDSEYDVYDEYLHETIVESDKGEKFDKPKRKGVQIETETIQEHECGVGGEDCESDELRSLSGSSSDNDEIRHHRKKYPQFNAKSDMVDPHFKLGMFRAAVRQHTIKWGKNTIF</sequence>
<organism evidence="3 4">
    <name type="scientific">Ilex paraguariensis</name>
    <name type="common">yerba mate</name>
    <dbReference type="NCBI Taxonomy" id="185542"/>
    <lineage>
        <taxon>Eukaryota</taxon>
        <taxon>Viridiplantae</taxon>
        <taxon>Streptophyta</taxon>
        <taxon>Embryophyta</taxon>
        <taxon>Tracheophyta</taxon>
        <taxon>Spermatophyta</taxon>
        <taxon>Magnoliopsida</taxon>
        <taxon>eudicotyledons</taxon>
        <taxon>Gunneridae</taxon>
        <taxon>Pentapetalae</taxon>
        <taxon>asterids</taxon>
        <taxon>campanulids</taxon>
        <taxon>Aquifoliales</taxon>
        <taxon>Aquifoliaceae</taxon>
        <taxon>Ilex</taxon>
    </lineage>
</organism>
<gene>
    <name evidence="3" type="ORF">ILEXP_LOCUS32016</name>
</gene>
<dbReference type="Proteomes" id="UP001642360">
    <property type="component" value="Unassembled WGS sequence"/>
</dbReference>
<dbReference type="Pfam" id="PF26130">
    <property type="entry name" value="PB1-like"/>
    <property type="match status" value="1"/>
</dbReference>
<dbReference type="AlphaFoldDB" id="A0ABC8T7L0"/>
<evidence type="ECO:0000313" key="4">
    <source>
        <dbReference type="Proteomes" id="UP001642360"/>
    </source>
</evidence>
<proteinExistence type="predicted"/>
<evidence type="ECO:0000313" key="3">
    <source>
        <dbReference type="EMBL" id="CAK9163048.1"/>
    </source>
</evidence>
<dbReference type="InterPro" id="IPR058594">
    <property type="entry name" value="PB1-like_dom_pln"/>
</dbReference>
<evidence type="ECO:0000259" key="2">
    <source>
        <dbReference type="Pfam" id="PF26130"/>
    </source>
</evidence>
<evidence type="ECO:0000256" key="1">
    <source>
        <dbReference type="SAM" id="MobiDB-lite"/>
    </source>
</evidence>
<keyword evidence="4" id="KW-1185">Reference proteome</keyword>
<protein>
    <recommendedName>
        <fullName evidence="2">PB1-like domain-containing protein</fullName>
    </recommendedName>
</protein>
<accession>A0ABC8T7L0</accession>
<comment type="caution">
    <text evidence="3">The sequence shown here is derived from an EMBL/GenBank/DDBJ whole genome shotgun (WGS) entry which is preliminary data.</text>
</comment>
<name>A0ABC8T7L0_9AQUA</name>